<evidence type="ECO:0000313" key="2">
    <source>
        <dbReference type="EMBL" id="BCE44331.1"/>
    </source>
</evidence>
<dbReference type="EMBL" id="AP023099">
    <property type="protein sequence ID" value="BCE87876.1"/>
    <property type="molecule type" value="Genomic_DNA"/>
</dbReference>
<protein>
    <submittedName>
        <fullName evidence="2">Uncharacterized protein</fullName>
    </submittedName>
</protein>
<reference evidence="1" key="1">
    <citation type="submission" date="2020-05" db="EMBL/GenBank/DDBJ databases">
        <title>Complete genome sequence of Bradyrhizobium diazoefficiens XF1 isolated from soybean nodule.</title>
        <authorList>
            <person name="Noda R."/>
            <person name="Kakizaki K."/>
            <person name="Minamisawa K."/>
        </authorList>
    </citation>
    <scope>NUCLEOTIDE SEQUENCE</scope>
    <source>
        <strain evidence="1">XF1</strain>
    </source>
</reference>
<reference evidence="3" key="2">
    <citation type="submission" date="2020-05" db="EMBL/GenBank/DDBJ databases">
        <title>Complete genome sequence of Bradyrhizobium diazoefficiens XF10 isolated from soybean nodule.</title>
        <authorList>
            <person name="Noda R."/>
            <person name="Kakizaki K."/>
            <person name="Minamisawa K."/>
        </authorList>
    </citation>
    <scope>NUCLEOTIDE SEQUENCE</scope>
    <source>
        <strain evidence="3">XF10</strain>
    </source>
</reference>
<reference evidence="2" key="3">
    <citation type="submission" date="2020-05" db="EMBL/GenBank/DDBJ databases">
        <title>Complete genome sequence of Bradyrhizobium diazoefficiens XF4 isolated from soybean nodule.</title>
        <authorList>
            <person name="Noda R."/>
            <person name="Kakizaki K."/>
            <person name="Minamisawa K."/>
        </authorList>
    </citation>
    <scope>NUCLEOTIDE SEQUENCE</scope>
    <source>
        <strain evidence="2">XF4</strain>
    </source>
</reference>
<evidence type="ECO:0000313" key="1">
    <source>
        <dbReference type="EMBL" id="BCE18078.1"/>
    </source>
</evidence>
<proteinExistence type="predicted"/>
<dbReference type="EMBL" id="AP023094">
    <property type="protein sequence ID" value="BCE44331.1"/>
    <property type="molecule type" value="Genomic_DNA"/>
</dbReference>
<dbReference type="AlphaFoldDB" id="A0A809Z456"/>
<gene>
    <name evidence="3" type="ORF">XF10B_06740</name>
    <name evidence="1" type="ORF">XF1B_07590</name>
    <name evidence="2" type="ORF">XF4B_06800</name>
</gene>
<organism evidence="2">
    <name type="scientific">Bradyrhizobium diazoefficiens</name>
    <dbReference type="NCBI Taxonomy" id="1355477"/>
    <lineage>
        <taxon>Bacteria</taxon>
        <taxon>Pseudomonadati</taxon>
        <taxon>Pseudomonadota</taxon>
        <taxon>Alphaproteobacteria</taxon>
        <taxon>Hyphomicrobiales</taxon>
        <taxon>Nitrobacteraceae</taxon>
        <taxon>Bradyrhizobium</taxon>
    </lineage>
</organism>
<evidence type="ECO:0000313" key="3">
    <source>
        <dbReference type="EMBL" id="BCE87876.1"/>
    </source>
</evidence>
<sequence>MPKSKKHYVIEHIFDKLFDTATATLQRTIVSADDIQEAKRAVNKLHNLGIKENSNPFNFMKDIVRGKRALAMWPESVRSKGYVGEQRTGGGAVFEFVPLTDSGETGFEDLFAPSAATPRFHVQSLSISRASKSLGRRDESWLLQVSVNLRIVETHLAVGNDKQIDATEVSHLQMDIKLRKVQIDALFLAHFRSEHGDSAAIITVEAKQQNQRILTEQVGRQVRAAFEATEAELVIPLALASTNEGIYVVEFKAVPRSALKGFLAPAFHREALYLLEPPVRGIQTA</sequence>
<accession>A0A809Z456</accession>
<name>A0A809Z456_9BRAD</name>
<dbReference type="RefSeq" id="WP_304563745.1">
    <property type="nucleotide sequence ID" value="NZ_CP124748.1"/>
</dbReference>
<dbReference type="EMBL" id="AP023091">
    <property type="protein sequence ID" value="BCE18078.1"/>
    <property type="molecule type" value="Genomic_DNA"/>
</dbReference>